<gene>
    <name evidence="1" type="ORF">C1752_17639</name>
</gene>
<protein>
    <recommendedName>
        <fullName evidence="3">DUF932 domain-containing protein</fullName>
    </recommendedName>
</protein>
<evidence type="ECO:0000313" key="2">
    <source>
        <dbReference type="Proteomes" id="UP000248857"/>
    </source>
</evidence>
<dbReference type="InterPro" id="IPR026325">
    <property type="entry name" value="DUF932"/>
</dbReference>
<name>A0A2W1J7C4_9CYAN</name>
<sequence>MKTGYSSFAALGAEIDNQISQKQDYVVQSGAVEMNESGDGLTIITESEILELEVSDTAHRQLAQATGIHGNYYSKMRREAPELIASNVNFWLQRQSSRTHVLRTMGNTARAFLGGGYEIIDHDQVLEALAPELQKLGSNLELLSTDTTDHRLYIKLAFPKVEGEIRKGDIIRSGVTITNSETGEGGLNVYPANFRLICENGMTRMEEGERLTVRHSGSKFRELGQILDRDRAAVKLEQFIEHFSKAHDEATFQRTINQMRRSAEMRIEVSTDELMERARKNFGLTQAEQVQALNHLLIDEDLTAYGLMNAITRTAHDPESYDRASELEAIGSQVLSISDSQWRELATV</sequence>
<dbReference type="EMBL" id="PQWO01000062">
    <property type="protein sequence ID" value="PZD70148.1"/>
    <property type="molecule type" value="Genomic_DNA"/>
</dbReference>
<evidence type="ECO:0008006" key="3">
    <source>
        <dbReference type="Google" id="ProtNLM"/>
    </source>
</evidence>
<dbReference type="OrthoDB" id="2679764at2"/>
<proteinExistence type="predicted"/>
<reference evidence="1 2" key="1">
    <citation type="journal article" date="2018" name="Sci. Rep.">
        <title>A novel species of the marine cyanobacterium Acaryochloris with a unique pigment content and lifestyle.</title>
        <authorList>
            <person name="Partensky F."/>
            <person name="Six C."/>
            <person name="Ratin M."/>
            <person name="Garczarek L."/>
            <person name="Vaulot D."/>
            <person name="Probert I."/>
            <person name="Calteau A."/>
            <person name="Gourvil P."/>
            <person name="Marie D."/>
            <person name="Grebert T."/>
            <person name="Bouchier C."/>
            <person name="Le Panse S."/>
            <person name="Gachenot M."/>
            <person name="Rodriguez F."/>
            <person name="Garrido J.L."/>
        </authorList>
    </citation>
    <scope>NUCLEOTIDE SEQUENCE [LARGE SCALE GENOMIC DNA]</scope>
    <source>
        <strain evidence="1 2">RCC1774</strain>
    </source>
</reference>
<dbReference type="Proteomes" id="UP000248857">
    <property type="component" value="Unassembled WGS sequence"/>
</dbReference>
<evidence type="ECO:0000313" key="1">
    <source>
        <dbReference type="EMBL" id="PZD70148.1"/>
    </source>
</evidence>
<accession>A0A2W1J7C4</accession>
<dbReference type="RefSeq" id="WP_110989299.1">
    <property type="nucleotide sequence ID" value="NZ_CAWNWM010000062.1"/>
</dbReference>
<comment type="caution">
    <text evidence="1">The sequence shown here is derived from an EMBL/GenBank/DDBJ whole genome shotgun (WGS) entry which is preliminary data.</text>
</comment>
<dbReference type="AlphaFoldDB" id="A0A2W1J7C4"/>
<dbReference type="Pfam" id="PF06067">
    <property type="entry name" value="DUF932"/>
    <property type="match status" value="1"/>
</dbReference>
<keyword evidence="2" id="KW-1185">Reference proteome</keyword>
<organism evidence="1 2">
    <name type="scientific">Acaryochloris thomasi RCC1774</name>
    <dbReference type="NCBI Taxonomy" id="1764569"/>
    <lineage>
        <taxon>Bacteria</taxon>
        <taxon>Bacillati</taxon>
        <taxon>Cyanobacteriota</taxon>
        <taxon>Cyanophyceae</taxon>
        <taxon>Acaryochloridales</taxon>
        <taxon>Acaryochloridaceae</taxon>
        <taxon>Acaryochloris</taxon>
        <taxon>Acaryochloris thomasi</taxon>
    </lineage>
</organism>